<dbReference type="RefSeq" id="WP_264140507.1">
    <property type="nucleotide sequence ID" value="NZ_JAOYOD010000011.1"/>
</dbReference>
<dbReference type="Proteomes" id="UP001300692">
    <property type="component" value="Unassembled WGS sequence"/>
</dbReference>
<evidence type="ECO:0000313" key="1">
    <source>
        <dbReference type="EMBL" id="MCV9389526.1"/>
    </source>
</evidence>
<protein>
    <submittedName>
        <fullName evidence="1">Uncharacterized protein</fullName>
    </submittedName>
</protein>
<evidence type="ECO:0000313" key="2">
    <source>
        <dbReference type="Proteomes" id="UP001300692"/>
    </source>
</evidence>
<name>A0ABT3D0P6_9BACT</name>
<comment type="caution">
    <text evidence="1">The sequence shown here is derived from an EMBL/GenBank/DDBJ whole genome shotgun (WGS) entry which is preliminary data.</text>
</comment>
<keyword evidence="2" id="KW-1185">Reference proteome</keyword>
<organism evidence="1 2">
    <name type="scientific">Reichenbachiella ulvae</name>
    <dbReference type="NCBI Taxonomy" id="2980104"/>
    <lineage>
        <taxon>Bacteria</taxon>
        <taxon>Pseudomonadati</taxon>
        <taxon>Bacteroidota</taxon>
        <taxon>Cytophagia</taxon>
        <taxon>Cytophagales</taxon>
        <taxon>Reichenbachiellaceae</taxon>
        <taxon>Reichenbachiella</taxon>
    </lineage>
</organism>
<gene>
    <name evidence="1" type="ORF">N7U62_22935</name>
</gene>
<dbReference type="EMBL" id="JAOYOD010000011">
    <property type="protein sequence ID" value="MCV9389526.1"/>
    <property type="molecule type" value="Genomic_DNA"/>
</dbReference>
<accession>A0ABT3D0P6</accession>
<reference evidence="1 2" key="1">
    <citation type="submission" date="2022-10" db="EMBL/GenBank/DDBJ databases">
        <title>Comparative genomics and taxonomic characterization of three novel marine species of genus Reichenbachiella exhibiting antioxidant and polysaccharide degradation activities.</title>
        <authorList>
            <person name="Muhammad N."/>
            <person name="Lee Y.-J."/>
            <person name="Ko J."/>
            <person name="Kim S.-G."/>
        </authorList>
    </citation>
    <scope>NUCLEOTIDE SEQUENCE [LARGE SCALE GENOMIC DNA]</scope>
    <source>
        <strain evidence="1 2">ABR2-5</strain>
    </source>
</reference>
<proteinExistence type="predicted"/>
<sequence>MVVRITVNGVNGNADRAGIAYVKVNYSRSFDLGGTSDHVLQLRAMREENHISMYKTP</sequence>